<dbReference type="GO" id="GO:0009003">
    <property type="term" value="F:signal peptidase activity"/>
    <property type="evidence" value="ECO:0007669"/>
    <property type="project" value="UniProtKB-EC"/>
</dbReference>
<feature type="transmembrane region" description="Helical" evidence="6">
    <location>
        <begin position="7"/>
        <end position="31"/>
    </location>
</feature>
<proteinExistence type="predicted"/>
<dbReference type="CDD" id="cd06530">
    <property type="entry name" value="S26_SPase_I"/>
    <property type="match status" value="1"/>
</dbReference>
<gene>
    <name evidence="7" type="ORF">QLQ12_45170</name>
</gene>
<keyword evidence="3 6" id="KW-1133">Transmembrane helix</keyword>
<comment type="caution">
    <text evidence="7">The sequence shown here is derived from an EMBL/GenBank/DDBJ whole genome shotgun (WGS) entry which is preliminary data.</text>
</comment>
<protein>
    <recommendedName>
        <fullName evidence="5">Signal peptidase I</fullName>
        <ecNumber evidence="5">3.4.21.89</ecNumber>
    </recommendedName>
</protein>
<evidence type="ECO:0000256" key="1">
    <source>
        <dbReference type="ARBA" id="ARBA00004370"/>
    </source>
</evidence>
<sequence>MTVSLRAVAAAVLCAAGGLMLATVVPVLFGWSSSIVLTGSMRPAVEPGDVVVTSPLRADRIRGGSVIRFHVPGRPGRAVLHRIVEVTDDGLLITKGDANATADRTPVPSEAVTGVGRWRVPYIGLPVVWWIEGDYPRVVVTAVALLGTGALLTRSRRSGRRPS</sequence>
<evidence type="ECO:0000313" key="7">
    <source>
        <dbReference type="EMBL" id="MDI6105792.1"/>
    </source>
</evidence>
<evidence type="ECO:0000256" key="4">
    <source>
        <dbReference type="ARBA" id="ARBA00023136"/>
    </source>
</evidence>
<evidence type="ECO:0000256" key="3">
    <source>
        <dbReference type="ARBA" id="ARBA00022989"/>
    </source>
</evidence>
<dbReference type="InterPro" id="IPR036286">
    <property type="entry name" value="LexA/Signal_pep-like_sf"/>
</dbReference>
<evidence type="ECO:0000256" key="5">
    <source>
        <dbReference type="NCBIfam" id="TIGR02228"/>
    </source>
</evidence>
<dbReference type="EC" id="3.4.21.89" evidence="5"/>
<evidence type="ECO:0000256" key="2">
    <source>
        <dbReference type="ARBA" id="ARBA00022692"/>
    </source>
</evidence>
<name>A0ABT6X1B1_9ACTN</name>
<dbReference type="EMBL" id="JASCTH010000055">
    <property type="protein sequence ID" value="MDI6105792.1"/>
    <property type="molecule type" value="Genomic_DNA"/>
</dbReference>
<evidence type="ECO:0000313" key="8">
    <source>
        <dbReference type="Proteomes" id="UP001241758"/>
    </source>
</evidence>
<dbReference type="PANTHER" id="PTHR10806">
    <property type="entry name" value="SIGNAL PEPTIDASE COMPLEX CATALYTIC SUBUNIT SEC11"/>
    <property type="match status" value="1"/>
</dbReference>
<organism evidence="7 8">
    <name type="scientific">Actinoplanes sandaracinus</name>
    <dbReference type="NCBI Taxonomy" id="3045177"/>
    <lineage>
        <taxon>Bacteria</taxon>
        <taxon>Bacillati</taxon>
        <taxon>Actinomycetota</taxon>
        <taxon>Actinomycetes</taxon>
        <taxon>Micromonosporales</taxon>
        <taxon>Micromonosporaceae</taxon>
        <taxon>Actinoplanes</taxon>
    </lineage>
</organism>
<accession>A0ABT6X1B1</accession>
<dbReference type="RefSeq" id="WP_282767255.1">
    <property type="nucleotide sequence ID" value="NZ_JASCTH010000055.1"/>
</dbReference>
<dbReference type="PANTHER" id="PTHR10806:SF6">
    <property type="entry name" value="SIGNAL PEPTIDASE COMPLEX CATALYTIC SUBUNIT SEC11"/>
    <property type="match status" value="1"/>
</dbReference>
<reference evidence="7 8" key="1">
    <citation type="submission" date="2023-05" db="EMBL/GenBank/DDBJ databases">
        <title>Actinoplanes sp. NEAU-A12 genome sequencing.</title>
        <authorList>
            <person name="Wang Z.-S."/>
        </authorList>
    </citation>
    <scope>NUCLEOTIDE SEQUENCE [LARGE SCALE GENOMIC DNA]</scope>
    <source>
        <strain evidence="7 8">NEAU-A12</strain>
    </source>
</reference>
<keyword evidence="4 6" id="KW-0472">Membrane</keyword>
<comment type="subcellular location">
    <subcellularLocation>
        <location evidence="1">Membrane</location>
    </subcellularLocation>
</comment>
<dbReference type="InterPro" id="IPR019533">
    <property type="entry name" value="Peptidase_S26"/>
</dbReference>
<keyword evidence="2 6" id="KW-0812">Transmembrane</keyword>
<keyword evidence="7" id="KW-0378">Hydrolase</keyword>
<dbReference type="SUPFAM" id="SSF51306">
    <property type="entry name" value="LexA/Signal peptidase"/>
    <property type="match status" value="1"/>
</dbReference>
<evidence type="ECO:0000256" key="6">
    <source>
        <dbReference type="SAM" id="Phobius"/>
    </source>
</evidence>
<dbReference type="PRINTS" id="PR00728">
    <property type="entry name" value="SIGNALPTASE"/>
</dbReference>
<dbReference type="InterPro" id="IPR001733">
    <property type="entry name" value="Peptidase_S26B"/>
</dbReference>
<keyword evidence="8" id="KW-1185">Reference proteome</keyword>
<dbReference type="NCBIfam" id="TIGR02228">
    <property type="entry name" value="sigpep_I_arch"/>
    <property type="match status" value="1"/>
</dbReference>
<dbReference type="Proteomes" id="UP001241758">
    <property type="component" value="Unassembled WGS sequence"/>
</dbReference>